<proteinExistence type="predicted"/>
<name>A0A9W9Z7Z6_9CNID</name>
<feature type="compositionally biased region" description="Basic and acidic residues" evidence="1">
    <location>
        <begin position="196"/>
        <end position="208"/>
    </location>
</feature>
<feature type="compositionally biased region" description="Basic residues" evidence="1">
    <location>
        <begin position="244"/>
        <end position="255"/>
    </location>
</feature>
<dbReference type="AlphaFoldDB" id="A0A9W9Z7Z6"/>
<feature type="region of interest" description="Disordered" evidence="1">
    <location>
        <begin position="61"/>
        <end position="112"/>
    </location>
</feature>
<dbReference type="OrthoDB" id="1690618at2759"/>
<gene>
    <name evidence="3" type="primary">DNAJC2_3</name>
    <name evidence="3" type="ORF">OS493_033309</name>
</gene>
<feature type="compositionally biased region" description="Acidic residues" evidence="1">
    <location>
        <begin position="152"/>
        <end position="161"/>
    </location>
</feature>
<feature type="compositionally biased region" description="Basic and acidic residues" evidence="1">
    <location>
        <begin position="103"/>
        <end position="112"/>
    </location>
</feature>
<feature type="domain" description="Zuotin-like zuotin homology" evidence="2">
    <location>
        <begin position="22"/>
        <end position="61"/>
    </location>
</feature>
<dbReference type="Proteomes" id="UP001163046">
    <property type="component" value="Unassembled WGS sequence"/>
</dbReference>
<feature type="compositionally biased region" description="Basic and acidic residues" evidence="1">
    <location>
        <begin position="62"/>
        <end position="83"/>
    </location>
</feature>
<evidence type="ECO:0000313" key="3">
    <source>
        <dbReference type="EMBL" id="KAJ7376687.1"/>
    </source>
</evidence>
<organism evidence="3 4">
    <name type="scientific">Desmophyllum pertusum</name>
    <dbReference type="NCBI Taxonomy" id="174260"/>
    <lineage>
        <taxon>Eukaryota</taxon>
        <taxon>Metazoa</taxon>
        <taxon>Cnidaria</taxon>
        <taxon>Anthozoa</taxon>
        <taxon>Hexacorallia</taxon>
        <taxon>Scleractinia</taxon>
        <taxon>Caryophylliina</taxon>
        <taxon>Caryophylliidae</taxon>
        <taxon>Desmophyllum</taxon>
    </lineage>
</organism>
<comment type="caution">
    <text evidence="3">The sequence shown here is derived from an EMBL/GenBank/DDBJ whole genome shotgun (WGS) entry which is preliminary data.</text>
</comment>
<dbReference type="InterPro" id="IPR054076">
    <property type="entry name" value="ZUO1-like_ZHD"/>
</dbReference>
<accession>A0A9W9Z7Z6</accession>
<feature type="region of interest" description="Disordered" evidence="1">
    <location>
        <begin position="139"/>
        <end position="161"/>
    </location>
</feature>
<feature type="compositionally biased region" description="Polar residues" evidence="1">
    <location>
        <begin position="209"/>
        <end position="238"/>
    </location>
</feature>
<sequence length="255" mass="29599">MDIIMDKVRDQGCGKKDWSSVEQCYDKDCRDERRWIEKQNRVMRQKRKKEEVTRIRNLVATEKGKQKEEKLPGRWQKEKETRSYRQQGGVNNNGLPNLSPREGSLKKEAGFKKTEKFNKNIYEQGRWMEQMRERMRQEAIAETKQTTKSKDDDEVTSDDWTEDQTQLLVKAVNLFPAGTASRYMSTNPTMKHEVNRNAFAKFDKDHAQSKATSSAESDPTRASLQRHQYGLQKNNGTSVEMIKAKKAAQSKGKAT</sequence>
<dbReference type="Pfam" id="PF21884">
    <property type="entry name" value="ZUO1-like_ZHD"/>
    <property type="match status" value="1"/>
</dbReference>
<feature type="compositionally biased region" description="Polar residues" evidence="1">
    <location>
        <begin position="84"/>
        <end position="96"/>
    </location>
</feature>
<dbReference type="EMBL" id="MU826393">
    <property type="protein sequence ID" value="KAJ7376687.1"/>
    <property type="molecule type" value="Genomic_DNA"/>
</dbReference>
<keyword evidence="4" id="KW-1185">Reference proteome</keyword>
<reference evidence="3" key="1">
    <citation type="submission" date="2023-01" db="EMBL/GenBank/DDBJ databases">
        <title>Genome assembly of the deep-sea coral Lophelia pertusa.</title>
        <authorList>
            <person name="Herrera S."/>
            <person name="Cordes E."/>
        </authorList>
    </citation>
    <scope>NUCLEOTIDE SEQUENCE</scope>
    <source>
        <strain evidence="3">USNM1676648</strain>
        <tissue evidence="3">Polyp</tissue>
    </source>
</reference>
<evidence type="ECO:0000313" key="4">
    <source>
        <dbReference type="Proteomes" id="UP001163046"/>
    </source>
</evidence>
<protein>
    <submittedName>
        <fullName evidence="3">DnaJ (Hsp40), sub C, member 2</fullName>
    </submittedName>
</protein>
<dbReference type="Gene3D" id="1.10.10.60">
    <property type="entry name" value="Homeodomain-like"/>
    <property type="match status" value="1"/>
</dbReference>
<evidence type="ECO:0000259" key="2">
    <source>
        <dbReference type="Pfam" id="PF21884"/>
    </source>
</evidence>
<evidence type="ECO:0000256" key="1">
    <source>
        <dbReference type="SAM" id="MobiDB-lite"/>
    </source>
</evidence>
<feature type="region of interest" description="Disordered" evidence="1">
    <location>
        <begin position="196"/>
        <end position="255"/>
    </location>
</feature>